<dbReference type="EMBL" id="JACHVS010000002">
    <property type="protein sequence ID" value="MBB2996587.1"/>
    <property type="molecule type" value="Genomic_DNA"/>
</dbReference>
<organism evidence="3 4">
    <name type="scientific">Paeniglutamicibacter cryotolerans</name>
    <dbReference type="NCBI Taxonomy" id="670079"/>
    <lineage>
        <taxon>Bacteria</taxon>
        <taxon>Bacillati</taxon>
        <taxon>Actinomycetota</taxon>
        <taxon>Actinomycetes</taxon>
        <taxon>Micrococcales</taxon>
        <taxon>Micrococcaceae</taxon>
        <taxon>Paeniglutamicibacter</taxon>
    </lineage>
</organism>
<dbReference type="Proteomes" id="UP000523000">
    <property type="component" value="Unassembled WGS sequence"/>
</dbReference>
<keyword evidence="4" id="KW-1185">Reference proteome</keyword>
<dbReference type="Pfam" id="PF00226">
    <property type="entry name" value="DnaJ"/>
    <property type="match status" value="1"/>
</dbReference>
<comment type="caution">
    <text evidence="3">The sequence shown here is derived from an EMBL/GenBank/DDBJ whole genome shotgun (WGS) entry which is preliminary data.</text>
</comment>
<dbReference type="PRINTS" id="PR00625">
    <property type="entry name" value="JDOMAIN"/>
</dbReference>
<dbReference type="GO" id="GO:0003677">
    <property type="term" value="F:DNA binding"/>
    <property type="evidence" value="ECO:0007669"/>
    <property type="project" value="UniProtKB-KW"/>
</dbReference>
<proteinExistence type="predicted"/>
<evidence type="ECO:0000259" key="2">
    <source>
        <dbReference type="PROSITE" id="PS50076"/>
    </source>
</evidence>
<dbReference type="InterPro" id="IPR001623">
    <property type="entry name" value="DnaJ_domain"/>
</dbReference>
<name>A0A839QL58_9MICC</name>
<evidence type="ECO:0000313" key="3">
    <source>
        <dbReference type="EMBL" id="MBB2996587.1"/>
    </source>
</evidence>
<keyword evidence="3" id="KW-0238">DNA-binding</keyword>
<protein>
    <submittedName>
        <fullName evidence="3">Curved DNA-binding protein CbpA</fullName>
    </submittedName>
</protein>
<dbReference type="SUPFAM" id="SSF46565">
    <property type="entry name" value="Chaperone J-domain"/>
    <property type="match status" value="1"/>
</dbReference>
<feature type="domain" description="J" evidence="2">
    <location>
        <begin position="6"/>
        <end position="67"/>
    </location>
</feature>
<accession>A0A839QL58</accession>
<dbReference type="CDD" id="cd06257">
    <property type="entry name" value="DnaJ"/>
    <property type="match status" value="1"/>
</dbReference>
<dbReference type="InterPro" id="IPR052763">
    <property type="entry name" value="DnaJ_C4"/>
</dbReference>
<evidence type="ECO:0000256" key="1">
    <source>
        <dbReference type="SAM" id="MobiDB-lite"/>
    </source>
</evidence>
<dbReference type="RefSeq" id="WP_312855710.1">
    <property type="nucleotide sequence ID" value="NZ_BAABGK010000033.1"/>
</dbReference>
<dbReference type="PROSITE" id="PS50076">
    <property type="entry name" value="DNAJ_2"/>
    <property type="match status" value="1"/>
</dbReference>
<reference evidence="3 4" key="1">
    <citation type="submission" date="2020-08" db="EMBL/GenBank/DDBJ databases">
        <title>Sequencing the genomes of 1000 actinobacteria strains.</title>
        <authorList>
            <person name="Klenk H.-P."/>
        </authorList>
    </citation>
    <scope>NUCLEOTIDE SEQUENCE [LARGE SCALE GENOMIC DNA]</scope>
    <source>
        <strain evidence="3 4">DSM 22826</strain>
    </source>
</reference>
<gene>
    <name evidence="3" type="ORF">E9229_002834</name>
</gene>
<evidence type="ECO:0000313" key="4">
    <source>
        <dbReference type="Proteomes" id="UP000523000"/>
    </source>
</evidence>
<feature type="compositionally biased region" description="Polar residues" evidence="1">
    <location>
        <begin position="73"/>
        <end position="93"/>
    </location>
</feature>
<feature type="region of interest" description="Disordered" evidence="1">
    <location>
        <begin position="73"/>
        <end position="102"/>
    </location>
</feature>
<dbReference type="PANTHER" id="PTHR44825">
    <property type="match status" value="1"/>
</dbReference>
<dbReference type="InterPro" id="IPR036869">
    <property type="entry name" value="J_dom_sf"/>
</dbReference>
<dbReference type="PANTHER" id="PTHR44825:SF1">
    <property type="entry name" value="DNAJ HOMOLOG SUBFAMILY C MEMBER 4"/>
    <property type="match status" value="1"/>
</dbReference>
<dbReference type="SMART" id="SM00271">
    <property type="entry name" value="DnaJ"/>
    <property type="match status" value="1"/>
</dbReference>
<sequence length="306" mass="32707">MARVRTHYEVLGLTPSATTAEVKTAFRRAARLTHPDHGGDPEEFRQVSLAYETLIHPDARARYDRSYATASAYNLPGQPSTPRSGAGFTTSASGKRPTAADPSIYVPPFGSADSPALGPETAAQTIHGAPRKRGIFGAQARMAREAKTISLLSGQVLSALPSARMVNGLHSPDGRGYIDHAVLAGYRLALVDSMMLPNGVYRWDGATLLRDGKRIEPPQIAPAVFRMQSLFPELNVTGWTVIHSPNGNLHEPVIDYARGADPASSAGINVVNPANLVRELKMFLGSGPSPNVVDVTVLSRLISGMH</sequence>
<dbReference type="Gene3D" id="1.10.287.110">
    <property type="entry name" value="DnaJ domain"/>
    <property type="match status" value="1"/>
</dbReference>
<dbReference type="AlphaFoldDB" id="A0A839QL58"/>